<evidence type="ECO:0000259" key="3">
    <source>
        <dbReference type="PROSITE" id="PS00745"/>
    </source>
</evidence>
<feature type="compositionally biased region" description="Basic and acidic residues" evidence="2">
    <location>
        <begin position="128"/>
        <end position="139"/>
    </location>
</feature>
<evidence type="ECO:0000256" key="1">
    <source>
        <dbReference type="ARBA" id="ARBA00010835"/>
    </source>
</evidence>
<gene>
    <name evidence="4" type="primary">arfB</name>
    <name evidence="4" type="ORF">RKE40_04975</name>
</gene>
<feature type="domain" description="Prokaryotic-type class I peptide chain release factors" evidence="3">
    <location>
        <begin position="21"/>
        <end position="37"/>
    </location>
</feature>
<keyword evidence="5" id="KW-1185">Reference proteome</keyword>
<dbReference type="SUPFAM" id="SSF75620">
    <property type="entry name" value="Release factor"/>
    <property type="match status" value="1"/>
</dbReference>
<comment type="caution">
    <text evidence="4">The sequence shown here is derived from an EMBL/GenBank/DDBJ whole genome shotgun (WGS) entry which is preliminary data.</text>
</comment>
<name>A0ABU3S348_9HYPH</name>
<sequence length="139" mass="15490">MIQVTPSIAIDESLIEESFVRASGPGGQNVNKVSSAVQLRFNAAAADLPDHLREKLPRVAGKRMTQDGTIIVVAQRFRDQQRNRQDALERLLAILREAAERQKARRPTKATYGSQQRRLASKAKRSRDKSLRSGKPGDD</sequence>
<dbReference type="RefSeq" id="WP_316017130.1">
    <property type="nucleotide sequence ID" value="NZ_JAWDID010000005.1"/>
</dbReference>
<evidence type="ECO:0000256" key="2">
    <source>
        <dbReference type="SAM" id="MobiDB-lite"/>
    </source>
</evidence>
<feature type="region of interest" description="Disordered" evidence="2">
    <location>
        <begin position="100"/>
        <end position="139"/>
    </location>
</feature>
<dbReference type="GO" id="GO:0004045">
    <property type="term" value="F:peptidyl-tRNA hydrolase activity"/>
    <property type="evidence" value="ECO:0007669"/>
    <property type="project" value="UniProtKB-EC"/>
</dbReference>
<dbReference type="NCBIfam" id="NF006718">
    <property type="entry name" value="PRK09256.1"/>
    <property type="match status" value="1"/>
</dbReference>
<organism evidence="4 5">
    <name type="scientific">Bosea rubneri</name>
    <dbReference type="NCBI Taxonomy" id="3075434"/>
    <lineage>
        <taxon>Bacteria</taxon>
        <taxon>Pseudomonadati</taxon>
        <taxon>Pseudomonadota</taxon>
        <taxon>Alphaproteobacteria</taxon>
        <taxon>Hyphomicrobiales</taxon>
        <taxon>Boseaceae</taxon>
        <taxon>Bosea</taxon>
    </lineage>
</organism>
<comment type="similarity">
    <text evidence="1">Belongs to the prokaryotic/mitochondrial release factor family.</text>
</comment>
<dbReference type="Gene3D" id="3.30.160.20">
    <property type="match status" value="1"/>
</dbReference>
<keyword evidence="4" id="KW-0378">Hydrolase</keyword>
<dbReference type="EC" id="3.1.1.29" evidence="4"/>
<dbReference type="InterPro" id="IPR045853">
    <property type="entry name" value="Pep_chain_release_fac_I_sf"/>
</dbReference>
<dbReference type="Pfam" id="PF00472">
    <property type="entry name" value="RF-1"/>
    <property type="match status" value="1"/>
</dbReference>
<evidence type="ECO:0000313" key="4">
    <source>
        <dbReference type="EMBL" id="MDU0339217.1"/>
    </source>
</evidence>
<reference evidence="4 5" key="1">
    <citation type="submission" date="2023-09" db="EMBL/GenBank/DDBJ databases">
        <title>Whole genome shotgun sequencing (WGS) of Bosea sp. ZW T0_25, isolated from stored onions (Allium cepa).</title>
        <authorList>
            <person name="Stoll D.A."/>
            <person name="Huch M."/>
        </authorList>
    </citation>
    <scope>NUCLEOTIDE SEQUENCE [LARGE SCALE GENOMIC DNA]</scope>
    <source>
        <strain evidence="4 5">ZW T0_25</strain>
    </source>
</reference>
<dbReference type="InterPro" id="IPR000352">
    <property type="entry name" value="Pep_chain_release_fac_I"/>
</dbReference>
<evidence type="ECO:0000313" key="5">
    <source>
        <dbReference type="Proteomes" id="UP001254257"/>
    </source>
</evidence>
<dbReference type="PROSITE" id="PS00745">
    <property type="entry name" value="RF_PROK_I"/>
    <property type="match status" value="1"/>
</dbReference>
<dbReference type="Proteomes" id="UP001254257">
    <property type="component" value="Unassembled WGS sequence"/>
</dbReference>
<dbReference type="EMBL" id="JAWDID010000005">
    <property type="protein sequence ID" value="MDU0339217.1"/>
    <property type="molecule type" value="Genomic_DNA"/>
</dbReference>
<dbReference type="PANTHER" id="PTHR47814">
    <property type="entry name" value="PEPTIDYL-TRNA HYDROLASE ARFB"/>
    <property type="match status" value="1"/>
</dbReference>
<proteinExistence type="inferred from homology"/>
<dbReference type="PANTHER" id="PTHR47814:SF1">
    <property type="entry name" value="PEPTIDYL-TRNA HYDROLASE ARFB"/>
    <property type="match status" value="1"/>
</dbReference>
<protein>
    <submittedName>
        <fullName evidence="4">Alternative ribosome rescue aminoacyl-tRNA hydrolase ArfB</fullName>
        <ecNumber evidence="4">3.1.1.29</ecNumber>
    </submittedName>
</protein>
<accession>A0ABU3S348</accession>